<evidence type="ECO:0000313" key="1">
    <source>
        <dbReference type="EMBL" id="WOL07778.1"/>
    </source>
</evidence>
<protein>
    <submittedName>
        <fullName evidence="1">Uncharacterized protein</fullName>
    </submittedName>
</protein>
<name>A0AAQ3KIU8_9LILI</name>
<dbReference type="AlphaFoldDB" id="A0AAQ3KIU8"/>
<keyword evidence="2" id="KW-1185">Reference proteome</keyword>
<dbReference type="GO" id="GO:0003755">
    <property type="term" value="F:peptidyl-prolyl cis-trans isomerase activity"/>
    <property type="evidence" value="ECO:0007669"/>
    <property type="project" value="InterPro"/>
</dbReference>
<dbReference type="EMBL" id="CP136894">
    <property type="protein sequence ID" value="WOL07778.1"/>
    <property type="molecule type" value="Genomic_DNA"/>
</dbReference>
<evidence type="ECO:0000313" key="2">
    <source>
        <dbReference type="Proteomes" id="UP001327560"/>
    </source>
</evidence>
<reference evidence="1 2" key="1">
    <citation type="submission" date="2023-10" db="EMBL/GenBank/DDBJ databases">
        <title>Chromosome-scale genome assembly provides insights into flower coloration mechanisms of Canna indica.</title>
        <authorList>
            <person name="Li C."/>
        </authorList>
    </citation>
    <scope>NUCLEOTIDE SEQUENCE [LARGE SCALE GENOMIC DNA]</scope>
    <source>
        <tissue evidence="1">Flower</tissue>
    </source>
</reference>
<accession>A0AAQ3KIU8</accession>
<dbReference type="Proteomes" id="UP001327560">
    <property type="component" value="Chromosome 5"/>
</dbReference>
<sequence>MLDDGRLIKHCIVDGQGEFPMDCPLRESLLKVHYKGMLLNKKKAVFYDTRVDNYGQPLEFKSGEGLIHQDKWNPCNCRSGYRRSRSTSQHPSSTISAAQLKMHLEDLEDFLFSDGSSLSPLHRKTRESKNKVPEVLKKILQSNSLQLASHSETSTQEAYLVGRQGLAQAACTAKELREILGMINFAGQILIVITFSIVDTLAPMQGPSLYKVVLDHHYVGIVCAGMKDVQIHINELT</sequence>
<gene>
    <name evidence="1" type="ORF">Cni_G16526</name>
</gene>
<organism evidence="1 2">
    <name type="scientific">Canna indica</name>
    <name type="common">Indian-shot</name>
    <dbReference type="NCBI Taxonomy" id="4628"/>
    <lineage>
        <taxon>Eukaryota</taxon>
        <taxon>Viridiplantae</taxon>
        <taxon>Streptophyta</taxon>
        <taxon>Embryophyta</taxon>
        <taxon>Tracheophyta</taxon>
        <taxon>Spermatophyta</taxon>
        <taxon>Magnoliopsida</taxon>
        <taxon>Liliopsida</taxon>
        <taxon>Zingiberales</taxon>
        <taxon>Cannaceae</taxon>
        <taxon>Canna</taxon>
    </lineage>
</organism>
<dbReference type="InterPro" id="IPR046357">
    <property type="entry name" value="PPIase_dom_sf"/>
</dbReference>
<dbReference type="Gene3D" id="3.10.50.40">
    <property type="match status" value="1"/>
</dbReference>
<proteinExistence type="predicted"/>